<dbReference type="SUPFAM" id="SSF81383">
    <property type="entry name" value="F-box domain"/>
    <property type="match status" value="1"/>
</dbReference>
<feature type="domain" description="F-box" evidence="1">
    <location>
        <begin position="1"/>
        <end position="47"/>
    </location>
</feature>
<proteinExistence type="predicted"/>
<dbReference type="InterPro" id="IPR036047">
    <property type="entry name" value="F-box-like_dom_sf"/>
</dbReference>
<organism evidence="2 3">
    <name type="scientific">Rhynocoris fuscipes</name>
    <dbReference type="NCBI Taxonomy" id="488301"/>
    <lineage>
        <taxon>Eukaryota</taxon>
        <taxon>Metazoa</taxon>
        <taxon>Ecdysozoa</taxon>
        <taxon>Arthropoda</taxon>
        <taxon>Hexapoda</taxon>
        <taxon>Insecta</taxon>
        <taxon>Pterygota</taxon>
        <taxon>Neoptera</taxon>
        <taxon>Paraneoptera</taxon>
        <taxon>Hemiptera</taxon>
        <taxon>Heteroptera</taxon>
        <taxon>Panheteroptera</taxon>
        <taxon>Cimicomorpha</taxon>
        <taxon>Reduviidae</taxon>
        <taxon>Harpactorinae</taxon>
        <taxon>Harpactorini</taxon>
        <taxon>Rhynocoris</taxon>
    </lineage>
</organism>
<dbReference type="InterPro" id="IPR001810">
    <property type="entry name" value="F-box_dom"/>
</dbReference>
<evidence type="ECO:0000313" key="3">
    <source>
        <dbReference type="Proteomes" id="UP001461498"/>
    </source>
</evidence>
<dbReference type="Pfam" id="PF12937">
    <property type="entry name" value="F-box-like"/>
    <property type="match status" value="1"/>
</dbReference>
<dbReference type="Gene3D" id="1.20.1280.50">
    <property type="match status" value="1"/>
</dbReference>
<comment type="caution">
    <text evidence="2">The sequence shown here is derived from an EMBL/GenBank/DDBJ whole genome shotgun (WGS) entry which is preliminary data.</text>
</comment>
<dbReference type="Proteomes" id="UP001461498">
    <property type="component" value="Unassembled WGS sequence"/>
</dbReference>
<dbReference type="CDD" id="cd09917">
    <property type="entry name" value="F-box_SF"/>
    <property type="match status" value="1"/>
</dbReference>
<name>A0AAW1D989_9HEMI</name>
<accession>A0AAW1D989</accession>
<gene>
    <name evidence="2" type="ORF">O3M35_008613</name>
</gene>
<protein>
    <recommendedName>
        <fullName evidence="1">F-box domain-containing protein</fullName>
    </recommendedName>
</protein>
<dbReference type="AlphaFoldDB" id="A0AAW1D989"/>
<evidence type="ECO:0000259" key="1">
    <source>
        <dbReference type="PROSITE" id="PS50181"/>
    </source>
</evidence>
<evidence type="ECO:0000313" key="2">
    <source>
        <dbReference type="EMBL" id="KAK9506735.1"/>
    </source>
</evidence>
<dbReference type="PROSITE" id="PS50181">
    <property type="entry name" value="FBOX"/>
    <property type="match status" value="1"/>
</dbReference>
<keyword evidence="3" id="KW-1185">Reference proteome</keyword>
<dbReference type="EMBL" id="JAPXFL010000005">
    <property type="protein sequence ID" value="KAK9506735.1"/>
    <property type="molecule type" value="Genomic_DNA"/>
</dbReference>
<reference evidence="2 3" key="1">
    <citation type="submission" date="2022-12" db="EMBL/GenBank/DDBJ databases">
        <title>Chromosome-level genome assembly of true bugs.</title>
        <authorList>
            <person name="Ma L."/>
            <person name="Li H."/>
        </authorList>
    </citation>
    <scope>NUCLEOTIDE SEQUENCE [LARGE SCALE GENOMIC DNA]</scope>
    <source>
        <strain evidence="2">Lab_2022b</strain>
    </source>
</reference>
<sequence length="464" mass="55057">MDISVRNGIVLENILHLVNVKTAMRLSAVCKRWYEVINNDTVLWNRFVQLEGIDDIEYWNSVDDNDQWILGTPCKPKKIFLNHRRNDYFCIRDNRFKKYKLTTDYHSFYQYDGKSLLLFLDDHLHIYKFINDNLQLFQTIFHKIFTCRNYRCFTIFSNGEFIVISYETCTLIYRLESDKYIPHNDEFFKSKRNLKHGTLLSSNIYVGTIKKRSNSTAIYTIVNTVVAWSITERRVIFEIYHYKYLHYGYGILYTYDLKRKNVVLYNENFEVICRVIQCFEHGIFDVMRNNKLLVIVYNTESSFIGVSSWDKTTGQICLGSKSFECNRITSFYKFHIVNDRIIVCYIYEGVNTVLEAYDASFCHIWTQRLNIAALYCNLDKLFLVYGKKRPVPIIECRNVVDGNVLFTTRIDMDKFDHYYSFARDLVLFRSMESPGISNAFIRGMGMFRSMKASPVSHITLLIYR</sequence>